<dbReference type="eggNOG" id="KOG2396">
    <property type="taxonomic scope" value="Eukaryota"/>
</dbReference>
<dbReference type="STRING" id="5722.A2E7K9"/>
<dbReference type="InterPro" id="IPR003107">
    <property type="entry name" value="HAT"/>
</dbReference>
<comment type="similarity">
    <text evidence="2">Belongs to the UTP6 family.</text>
</comment>
<reference evidence="9" key="1">
    <citation type="submission" date="2006-10" db="EMBL/GenBank/DDBJ databases">
        <authorList>
            <person name="Amadeo P."/>
            <person name="Zhao Q."/>
            <person name="Wortman J."/>
            <person name="Fraser-Liggett C."/>
            <person name="Carlton J."/>
        </authorList>
    </citation>
    <scope>NUCLEOTIDE SEQUENCE</scope>
    <source>
        <strain evidence="9">G3</strain>
    </source>
</reference>
<dbReference type="InterPro" id="IPR055347">
    <property type="entry name" value="UTP6_N"/>
</dbReference>
<dbReference type="RefSeq" id="XP_001323625.1">
    <property type="nucleotide sequence ID" value="XM_001323590.1"/>
</dbReference>
<evidence type="ECO:0000256" key="2">
    <source>
        <dbReference type="ARBA" id="ARBA00010734"/>
    </source>
</evidence>
<dbReference type="PANTHER" id="PTHR23271">
    <property type="entry name" value="HEPATOCELLULAR CARCINOMA-ASSOCIATED ANTIGEN 66"/>
    <property type="match status" value="1"/>
</dbReference>
<keyword evidence="4" id="KW-0507">mRNA processing</keyword>
<feature type="domain" description="U3 small nucleolar RNA-associated protein 6 N-terminal" evidence="8">
    <location>
        <begin position="9"/>
        <end position="78"/>
    </location>
</feature>
<reference evidence="9" key="2">
    <citation type="journal article" date="2007" name="Science">
        <title>Draft genome sequence of the sexually transmitted pathogen Trichomonas vaginalis.</title>
        <authorList>
            <person name="Carlton J.M."/>
            <person name="Hirt R.P."/>
            <person name="Silva J.C."/>
            <person name="Delcher A.L."/>
            <person name="Schatz M."/>
            <person name="Zhao Q."/>
            <person name="Wortman J.R."/>
            <person name="Bidwell S.L."/>
            <person name="Alsmark U.C.M."/>
            <person name="Besteiro S."/>
            <person name="Sicheritz-Ponten T."/>
            <person name="Noel C.J."/>
            <person name="Dacks J.B."/>
            <person name="Foster P.G."/>
            <person name="Simillion C."/>
            <person name="Van de Peer Y."/>
            <person name="Miranda-Saavedra D."/>
            <person name="Barton G.J."/>
            <person name="Westrop G.D."/>
            <person name="Mueller S."/>
            <person name="Dessi D."/>
            <person name="Fiori P.L."/>
            <person name="Ren Q."/>
            <person name="Paulsen I."/>
            <person name="Zhang H."/>
            <person name="Bastida-Corcuera F.D."/>
            <person name="Simoes-Barbosa A."/>
            <person name="Brown M.T."/>
            <person name="Hayes R.D."/>
            <person name="Mukherjee M."/>
            <person name="Okumura C.Y."/>
            <person name="Schneider R."/>
            <person name="Smith A.J."/>
            <person name="Vanacova S."/>
            <person name="Villalvazo M."/>
            <person name="Haas B.J."/>
            <person name="Pertea M."/>
            <person name="Feldblyum T.V."/>
            <person name="Utterback T.R."/>
            <person name="Shu C.L."/>
            <person name="Osoegawa K."/>
            <person name="de Jong P.J."/>
            <person name="Hrdy I."/>
            <person name="Horvathova L."/>
            <person name="Zubacova Z."/>
            <person name="Dolezal P."/>
            <person name="Malik S.B."/>
            <person name="Logsdon J.M. Jr."/>
            <person name="Henze K."/>
            <person name="Gupta A."/>
            <person name="Wang C.C."/>
            <person name="Dunne R.L."/>
            <person name="Upcroft J.A."/>
            <person name="Upcroft P."/>
            <person name="White O."/>
            <person name="Salzberg S.L."/>
            <person name="Tang P."/>
            <person name="Chiu C.-H."/>
            <person name="Lee Y.-S."/>
            <person name="Embley T.M."/>
            <person name="Coombs G.H."/>
            <person name="Mottram J.C."/>
            <person name="Tachezy J."/>
            <person name="Fraser-Liggett C.M."/>
            <person name="Johnson P.J."/>
        </authorList>
    </citation>
    <scope>NUCLEOTIDE SEQUENCE [LARGE SCALE GENOMIC DNA]</scope>
    <source>
        <strain evidence="9">G3</strain>
    </source>
</reference>
<evidence type="ECO:0000256" key="4">
    <source>
        <dbReference type="ARBA" id="ARBA00022664"/>
    </source>
</evidence>
<name>A2E7K9_TRIV3</name>
<organism evidence="9 10">
    <name type="scientific">Trichomonas vaginalis (strain ATCC PRA-98 / G3)</name>
    <dbReference type="NCBI Taxonomy" id="412133"/>
    <lineage>
        <taxon>Eukaryota</taxon>
        <taxon>Metamonada</taxon>
        <taxon>Parabasalia</taxon>
        <taxon>Trichomonadida</taxon>
        <taxon>Trichomonadidae</taxon>
        <taxon>Trichomonas</taxon>
    </lineage>
</organism>
<evidence type="ECO:0000256" key="3">
    <source>
        <dbReference type="ARBA" id="ARBA00022552"/>
    </source>
</evidence>
<dbReference type="InParanoid" id="A2E7K9"/>
<dbReference type="InterPro" id="IPR011990">
    <property type="entry name" value="TPR-like_helical_dom_sf"/>
</dbReference>
<dbReference type="GO" id="GO:0034388">
    <property type="term" value="C:Pwp2p-containing subcomplex of 90S preribosome"/>
    <property type="evidence" value="ECO:0000318"/>
    <property type="project" value="GO_Central"/>
</dbReference>
<dbReference type="Pfam" id="PF23241">
    <property type="entry name" value="HAT_PRP39_C"/>
    <property type="match status" value="1"/>
</dbReference>
<evidence type="ECO:0000256" key="7">
    <source>
        <dbReference type="ARBA" id="ARBA00023242"/>
    </source>
</evidence>
<dbReference type="VEuPathDB" id="TrichDB:TVAGG3_0340140"/>
<evidence type="ECO:0000256" key="6">
    <source>
        <dbReference type="ARBA" id="ARBA00023187"/>
    </source>
</evidence>
<keyword evidence="6" id="KW-0508">mRNA splicing</keyword>
<keyword evidence="7" id="KW-0539">Nucleus</keyword>
<protein>
    <recommendedName>
        <fullName evidence="8">U3 small nucleolar RNA-associated protein 6 N-terminal domain-containing protein</fullName>
    </recommendedName>
</protein>
<dbReference type="GO" id="GO:0000462">
    <property type="term" value="P:maturation of SSU-rRNA from tricistronic rRNA transcript (SSU-rRNA, 5.8S rRNA, LSU-rRNA)"/>
    <property type="evidence" value="ECO:0000318"/>
    <property type="project" value="GO_Central"/>
</dbReference>
<dbReference type="Proteomes" id="UP000001542">
    <property type="component" value="Unassembled WGS sequence"/>
</dbReference>
<dbReference type="AlphaFoldDB" id="A2E7K9"/>
<dbReference type="Pfam" id="PF08640">
    <property type="entry name" value="U3_assoc_6"/>
    <property type="match status" value="1"/>
</dbReference>
<keyword evidence="5" id="KW-0677">Repeat</keyword>
<keyword evidence="3" id="KW-0698">rRNA processing</keyword>
<dbReference type="GO" id="GO:0032040">
    <property type="term" value="C:small-subunit processome"/>
    <property type="evidence" value="ECO:0000318"/>
    <property type="project" value="GO_Central"/>
</dbReference>
<dbReference type="VEuPathDB" id="TrichDB:TVAG_379840"/>
<comment type="subcellular location">
    <subcellularLocation>
        <location evidence="1">Nucleus</location>
        <location evidence="1">Nucleolus</location>
    </subcellularLocation>
</comment>
<gene>
    <name evidence="9" type="ORF">TVAG_379840</name>
</gene>
<dbReference type="OrthoDB" id="28112at2759"/>
<dbReference type="SMART" id="SM00386">
    <property type="entry name" value="HAT"/>
    <property type="match status" value="5"/>
</dbReference>
<evidence type="ECO:0000259" key="8">
    <source>
        <dbReference type="Pfam" id="PF08640"/>
    </source>
</evidence>
<sequence length="539" mass="62817">MAENVEARLEQFIPGFEQLKQLHLFSDHDIKTIIKKRRAFEYALTSRSVTPDKFLEYIQFEAAFLEINEKRKEQNGIDPNVTRLLIDVDLPKHIHSIYRRALGTFPDNMKLWELYFDFCENRGDIKSLHFAFDDCIKRHANKPEIWIRAARWEMTVNNNVELAMKYMEQSVTVNPEVPELYAVYAETTIFQAQQIQQRREVQSMEATSDILKAPLAIFDAALKKAKPLVEVFKHFNTIFKNYNLDNKDLIEMASSQADPELLAEIAGASEKPEETFNEYLQKYPSEDLKIYYAKYLARNKKGKELVALLDQIDDYTTEEAEFFCKCLLDCGIVDDADDFLTGTLETNELKICKLRVIDARSSSPESFKESAKQFINKHPESKKLLNNVFLFYLAKKNPSFGFWFTTVSEISSQVDPDELSKSLMFTRAKFGLENTDKLIQKILPVVVPSPVFIETCVKILDEIFSTDPKVESRIRQLHETAVMKFGRENPKVWIDFCGFESKLRNWKKLEEIRKRAARMLDDSSEFSRLYQEKFCKVQN</sequence>
<proteinExistence type="inferred from homology"/>
<dbReference type="InterPro" id="IPR013949">
    <property type="entry name" value="Utp6"/>
</dbReference>
<evidence type="ECO:0000256" key="5">
    <source>
        <dbReference type="ARBA" id="ARBA00022737"/>
    </source>
</evidence>
<dbReference type="KEGG" id="tva:4769355"/>
<dbReference type="GO" id="GO:0030515">
    <property type="term" value="F:snoRNA binding"/>
    <property type="evidence" value="ECO:0000318"/>
    <property type="project" value="GO_Central"/>
</dbReference>
<dbReference type="OMA" id="CHIASRR"/>
<keyword evidence="10" id="KW-1185">Reference proteome</keyword>
<accession>A2E7K9</accession>
<dbReference type="SMR" id="A2E7K9"/>
<evidence type="ECO:0000313" key="10">
    <source>
        <dbReference type="Proteomes" id="UP000001542"/>
    </source>
</evidence>
<dbReference type="PANTHER" id="PTHR23271:SF1">
    <property type="entry name" value="U3 SMALL NUCLEOLAR RNA-ASSOCIATED PROTEIN 6 HOMOLOG"/>
    <property type="match status" value="1"/>
</dbReference>
<evidence type="ECO:0000256" key="1">
    <source>
        <dbReference type="ARBA" id="ARBA00004604"/>
    </source>
</evidence>
<dbReference type="EMBL" id="DS113320">
    <property type="protein sequence ID" value="EAY11402.1"/>
    <property type="molecule type" value="Genomic_DNA"/>
</dbReference>
<dbReference type="SUPFAM" id="SSF48452">
    <property type="entry name" value="TPR-like"/>
    <property type="match status" value="1"/>
</dbReference>
<evidence type="ECO:0000313" key="9">
    <source>
        <dbReference type="EMBL" id="EAY11402.1"/>
    </source>
</evidence>
<dbReference type="Gene3D" id="1.25.40.10">
    <property type="entry name" value="Tetratricopeptide repeat domain"/>
    <property type="match status" value="2"/>
</dbReference>
<dbReference type="InterPro" id="IPR059164">
    <property type="entry name" value="HAT_PRP39_C"/>
</dbReference>